<protein>
    <submittedName>
        <fullName evidence="2">Uncharacterized protein</fullName>
    </submittedName>
</protein>
<reference evidence="2 3" key="1">
    <citation type="submission" date="2019-03" db="EMBL/GenBank/DDBJ databases">
        <title>Rhodosporidium diobovatum UCD-FST 08-225 genome sequencing, assembly, and annotation.</title>
        <authorList>
            <person name="Fakankun I.U."/>
            <person name="Fristensky B."/>
            <person name="Levin D.B."/>
        </authorList>
    </citation>
    <scope>NUCLEOTIDE SEQUENCE [LARGE SCALE GENOMIC DNA]</scope>
    <source>
        <strain evidence="2 3">UCD-FST 08-225</strain>
    </source>
</reference>
<organism evidence="2 3">
    <name type="scientific">Rhodotorula diobovata</name>
    <dbReference type="NCBI Taxonomy" id="5288"/>
    <lineage>
        <taxon>Eukaryota</taxon>
        <taxon>Fungi</taxon>
        <taxon>Dikarya</taxon>
        <taxon>Basidiomycota</taxon>
        <taxon>Pucciniomycotina</taxon>
        <taxon>Microbotryomycetes</taxon>
        <taxon>Sporidiobolales</taxon>
        <taxon>Sporidiobolaceae</taxon>
        <taxon>Rhodotorula</taxon>
    </lineage>
</organism>
<feature type="compositionally biased region" description="Low complexity" evidence="1">
    <location>
        <begin position="83"/>
        <end position="93"/>
    </location>
</feature>
<evidence type="ECO:0000313" key="3">
    <source>
        <dbReference type="Proteomes" id="UP000311382"/>
    </source>
</evidence>
<evidence type="ECO:0000313" key="2">
    <source>
        <dbReference type="EMBL" id="TNY23345.1"/>
    </source>
</evidence>
<feature type="region of interest" description="Disordered" evidence="1">
    <location>
        <begin position="1"/>
        <end position="116"/>
    </location>
</feature>
<sequence>MPSSRDKRTSATRHSLPLAATAAANNGPSHRPRLSTSAKAASAPTVSRGHGRTRSFLTGLLDRSNSSGSKRASLQPPAHRPSHSSSTKASPSPTMGEAGLRAPGAQKKRLSAPADFKGKASVSLPLNLSPTVVGACTPASLSSRPLKLTKSR</sequence>
<gene>
    <name evidence="2" type="ORF">DMC30DRAFT_389731</name>
</gene>
<dbReference type="Proteomes" id="UP000311382">
    <property type="component" value="Unassembled WGS sequence"/>
</dbReference>
<feature type="region of interest" description="Disordered" evidence="1">
    <location>
        <begin position="133"/>
        <end position="152"/>
    </location>
</feature>
<dbReference type="EMBL" id="SOZI01000012">
    <property type="protein sequence ID" value="TNY23345.1"/>
    <property type="molecule type" value="Genomic_DNA"/>
</dbReference>
<evidence type="ECO:0000256" key="1">
    <source>
        <dbReference type="SAM" id="MobiDB-lite"/>
    </source>
</evidence>
<feature type="compositionally biased region" description="Polar residues" evidence="1">
    <location>
        <begin position="63"/>
        <end position="72"/>
    </location>
</feature>
<keyword evidence="3" id="KW-1185">Reference proteome</keyword>
<proteinExistence type="predicted"/>
<name>A0A5C5G329_9BASI</name>
<dbReference type="AlphaFoldDB" id="A0A5C5G329"/>
<accession>A0A5C5G329</accession>
<comment type="caution">
    <text evidence="2">The sequence shown here is derived from an EMBL/GenBank/DDBJ whole genome shotgun (WGS) entry which is preliminary data.</text>
</comment>
<feature type="compositionally biased region" description="Polar residues" evidence="1">
    <location>
        <begin position="23"/>
        <end position="39"/>
    </location>
</feature>